<dbReference type="Proteomes" id="UP000053424">
    <property type="component" value="Unassembled WGS sequence"/>
</dbReference>
<reference evidence="2" key="2">
    <citation type="submission" date="2015-01" db="EMBL/GenBank/DDBJ databases">
        <title>Evolutionary Origins and Diversification of the Mycorrhizal Mutualists.</title>
        <authorList>
            <consortium name="DOE Joint Genome Institute"/>
            <consortium name="Mycorrhizal Genomics Consortium"/>
            <person name="Kohler A."/>
            <person name="Kuo A."/>
            <person name="Nagy L.G."/>
            <person name="Floudas D."/>
            <person name="Copeland A."/>
            <person name="Barry K.W."/>
            <person name="Cichocki N."/>
            <person name="Veneault-Fourrey C."/>
            <person name="LaButti K."/>
            <person name="Lindquist E.A."/>
            <person name="Lipzen A."/>
            <person name="Lundell T."/>
            <person name="Morin E."/>
            <person name="Murat C."/>
            <person name="Riley R."/>
            <person name="Ohm R."/>
            <person name="Sun H."/>
            <person name="Tunlid A."/>
            <person name="Henrissat B."/>
            <person name="Grigoriev I.V."/>
            <person name="Hibbett D.S."/>
            <person name="Martin F."/>
        </authorList>
    </citation>
    <scope>NUCLEOTIDE SEQUENCE [LARGE SCALE GENOMIC DNA]</scope>
    <source>
        <strain evidence="2">h7</strain>
    </source>
</reference>
<sequence>MKAKNIPKSPDLPPEIIDIIVREIASQDLKREALKACSRVSKSFCSSSRPHLFSDIELVSNKFSQSRAARLVQIFQNPDNVGLAACVRSLTLIFDVPQSSVGRAGSFPGSRTLDRRIYKSKMTALALAGRLNRYENEFIQALNLLVQAPLESFTLHAQRGVPGWEMETKEAREKKKAILLACIAPLTTLRTLHTLRLSDLVDIDESLIARVIHSSTLKELALRHVTLRLCDDPGQSLDLHPVTSQIKRLELRHLSYMQVLRVSGRPWPNHEAHILQHFMLGLADTLESLEIQEIRWEDMNPILLGELTSLRRLKIISSTRGDPSGAFAQKLRLICRLLSTTALSPPSGIQSLTIQFNVQMSPETDFRHAQLIRRWFELDDILTDSYRSFSDLRQVDLDFHFFFLASSPAPTGWQPPVDIYVLPRLSSHPSIKFHLNFRNICTPYSMAAHLHFTL</sequence>
<keyword evidence="2" id="KW-1185">Reference proteome</keyword>
<protein>
    <recommendedName>
        <fullName evidence="3">F-box domain-containing protein</fullName>
    </recommendedName>
</protein>
<dbReference type="EMBL" id="KN831777">
    <property type="protein sequence ID" value="KIM42802.1"/>
    <property type="molecule type" value="Genomic_DNA"/>
</dbReference>
<dbReference type="AlphaFoldDB" id="A0A0C2YP37"/>
<dbReference type="HOGENOM" id="CLU_048460_0_0_1"/>
<evidence type="ECO:0008006" key="3">
    <source>
        <dbReference type="Google" id="ProtNLM"/>
    </source>
</evidence>
<evidence type="ECO:0000313" key="1">
    <source>
        <dbReference type="EMBL" id="KIM42802.1"/>
    </source>
</evidence>
<reference evidence="1 2" key="1">
    <citation type="submission" date="2014-04" db="EMBL/GenBank/DDBJ databases">
        <authorList>
            <consortium name="DOE Joint Genome Institute"/>
            <person name="Kuo A."/>
            <person name="Gay G."/>
            <person name="Dore J."/>
            <person name="Kohler A."/>
            <person name="Nagy L.G."/>
            <person name="Floudas D."/>
            <person name="Copeland A."/>
            <person name="Barry K.W."/>
            <person name="Cichocki N."/>
            <person name="Veneault-Fourrey C."/>
            <person name="LaButti K."/>
            <person name="Lindquist E.A."/>
            <person name="Lipzen A."/>
            <person name="Lundell T."/>
            <person name="Morin E."/>
            <person name="Murat C."/>
            <person name="Sun H."/>
            <person name="Tunlid A."/>
            <person name="Henrissat B."/>
            <person name="Grigoriev I.V."/>
            <person name="Hibbett D.S."/>
            <person name="Martin F."/>
            <person name="Nordberg H.P."/>
            <person name="Cantor M.N."/>
            <person name="Hua S.X."/>
        </authorList>
    </citation>
    <scope>NUCLEOTIDE SEQUENCE [LARGE SCALE GENOMIC DNA]</scope>
    <source>
        <strain evidence="2">h7</strain>
    </source>
</reference>
<gene>
    <name evidence="1" type="ORF">M413DRAFT_26793</name>
</gene>
<organism evidence="1 2">
    <name type="scientific">Hebeloma cylindrosporum</name>
    <dbReference type="NCBI Taxonomy" id="76867"/>
    <lineage>
        <taxon>Eukaryota</taxon>
        <taxon>Fungi</taxon>
        <taxon>Dikarya</taxon>
        <taxon>Basidiomycota</taxon>
        <taxon>Agaricomycotina</taxon>
        <taxon>Agaricomycetes</taxon>
        <taxon>Agaricomycetidae</taxon>
        <taxon>Agaricales</taxon>
        <taxon>Agaricineae</taxon>
        <taxon>Hymenogastraceae</taxon>
        <taxon>Hebeloma</taxon>
    </lineage>
</organism>
<proteinExistence type="predicted"/>
<accession>A0A0C2YP37</accession>
<evidence type="ECO:0000313" key="2">
    <source>
        <dbReference type="Proteomes" id="UP000053424"/>
    </source>
</evidence>
<dbReference type="SUPFAM" id="SSF52047">
    <property type="entry name" value="RNI-like"/>
    <property type="match status" value="1"/>
</dbReference>
<name>A0A0C2YP37_HEBCY</name>